<accession>A0A9Q1IQI8</accession>
<protein>
    <submittedName>
        <fullName evidence="1">Uncharacterized protein</fullName>
    </submittedName>
</protein>
<evidence type="ECO:0000313" key="2">
    <source>
        <dbReference type="Proteomes" id="UP001152622"/>
    </source>
</evidence>
<organism evidence="1 2">
    <name type="scientific">Synaphobranchus kaupii</name>
    <name type="common">Kaup's arrowtooth eel</name>
    <dbReference type="NCBI Taxonomy" id="118154"/>
    <lineage>
        <taxon>Eukaryota</taxon>
        <taxon>Metazoa</taxon>
        <taxon>Chordata</taxon>
        <taxon>Craniata</taxon>
        <taxon>Vertebrata</taxon>
        <taxon>Euteleostomi</taxon>
        <taxon>Actinopterygii</taxon>
        <taxon>Neopterygii</taxon>
        <taxon>Teleostei</taxon>
        <taxon>Anguilliformes</taxon>
        <taxon>Synaphobranchidae</taxon>
        <taxon>Synaphobranchus</taxon>
    </lineage>
</organism>
<dbReference type="AlphaFoldDB" id="A0A9Q1IQI8"/>
<proteinExistence type="predicted"/>
<name>A0A9Q1IQI8_SYNKA</name>
<evidence type="ECO:0000313" key="1">
    <source>
        <dbReference type="EMBL" id="KAJ8350749.1"/>
    </source>
</evidence>
<reference evidence="1" key="1">
    <citation type="journal article" date="2023" name="Science">
        <title>Genome structures resolve the early diversification of teleost fishes.</title>
        <authorList>
            <person name="Parey E."/>
            <person name="Louis A."/>
            <person name="Montfort J."/>
            <person name="Bouchez O."/>
            <person name="Roques C."/>
            <person name="Iampietro C."/>
            <person name="Lluch J."/>
            <person name="Castinel A."/>
            <person name="Donnadieu C."/>
            <person name="Desvignes T."/>
            <person name="Floi Bucao C."/>
            <person name="Jouanno E."/>
            <person name="Wen M."/>
            <person name="Mejri S."/>
            <person name="Dirks R."/>
            <person name="Jansen H."/>
            <person name="Henkel C."/>
            <person name="Chen W.J."/>
            <person name="Zahm M."/>
            <person name="Cabau C."/>
            <person name="Klopp C."/>
            <person name="Thompson A.W."/>
            <person name="Robinson-Rechavi M."/>
            <person name="Braasch I."/>
            <person name="Lecointre G."/>
            <person name="Bobe J."/>
            <person name="Postlethwait J.H."/>
            <person name="Berthelot C."/>
            <person name="Roest Crollius H."/>
            <person name="Guiguen Y."/>
        </authorList>
    </citation>
    <scope>NUCLEOTIDE SEQUENCE</scope>
    <source>
        <strain evidence="1">WJC10195</strain>
    </source>
</reference>
<dbReference type="Proteomes" id="UP001152622">
    <property type="component" value="Chromosome 9"/>
</dbReference>
<gene>
    <name evidence="1" type="ORF">SKAU_G00258790</name>
</gene>
<comment type="caution">
    <text evidence="1">The sequence shown here is derived from an EMBL/GenBank/DDBJ whole genome shotgun (WGS) entry which is preliminary data.</text>
</comment>
<dbReference type="EMBL" id="JAINUF010000009">
    <property type="protein sequence ID" value="KAJ8350749.1"/>
    <property type="molecule type" value="Genomic_DNA"/>
</dbReference>
<sequence length="124" mass="13554">MRATRHAKQAALNLRRLKMYEHLHRCAPDKKDIQLGLHWEHSQKTANAARFPGVLALSGSWRTSARSLARGERVTGSGGALWSGSVGNGGLHHVTAAAIYKTPPTSPKFPLACGRAHQFRKPPE</sequence>
<keyword evidence="2" id="KW-1185">Reference proteome</keyword>